<dbReference type="InterPro" id="IPR051907">
    <property type="entry name" value="DoxX-like_oxidoreductase"/>
</dbReference>
<evidence type="ECO:0000256" key="2">
    <source>
        <dbReference type="ARBA" id="ARBA00006679"/>
    </source>
</evidence>
<evidence type="ECO:0000256" key="7">
    <source>
        <dbReference type="SAM" id="Phobius"/>
    </source>
</evidence>
<dbReference type="Proteomes" id="UP000466894">
    <property type="component" value="Chromosome"/>
</dbReference>
<accession>A0A7I7PKH9</accession>
<organism evidence="8 9">
    <name type="scientific">Mycobacterium noviomagense</name>
    <dbReference type="NCBI Taxonomy" id="459858"/>
    <lineage>
        <taxon>Bacteria</taxon>
        <taxon>Bacillati</taxon>
        <taxon>Actinomycetota</taxon>
        <taxon>Actinomycetes</taxon>
        <taxon>Mycobacteriales</taxon>
        <taxon>Mycobacteriaceae</taxon>
        <taxon>Mycobacterium</taxon>
    </lineage>
</organism>
<evidence type="ECO:0000313" key="9">
    <source>
        <dbReference type="Proteomes" id="UP000466894"/>
    </source>
</evidence>
<evidence type="ECO:0000256" key="1">
    <source>
        <dbReference type="ARBA" id="ARBA00004651"/>
    </source>
</evidence>
<keyword evidence="3" id="KW-1003">Cell membrane</keyword>
<name>A0A7I7PKH9_9MYCO</name>
<reference evidence="8 9" key="1">
    <citation type="journal article" date="2019" name="Emerg. Microbes Infect.">
        <title>Comprehensive subspecies identification of 175 nontuberculous mycobacteria species based on 7547 genomic profiles.</title>
        <authorList>
            <person name="Matsumoto Y."/>
            <person name="Kinjo T."/>
            <person name="Motooka D."/>
            <person name="Nabeya D."/>
            <person name="Jung N."/>
            <person name="Uechi K."/>
            <person name="Horii T."/>
            <person name="Iida T."/>
            <person name="Fujita J."/>
            <person name="Nakamura S."/>
        </authorList>
    </citation>
    <scope>NUCLEOTIDE SEQUENCE [LARGE SCALE GENOMIC DNA]</scope>
    <source>
        <strain evidence="8 9">JCM 16367</strain>
    </source>
</reference>
<evidence type="ECO:0008006" key="10">
    <source>
        <dbReference type="Google" id="ProtNLM"/>
    </source>
</evidence>
<dbReference type="PANTHER" id="PTHR33452">
    <property type="entry name" value="OXIDOREDUCTASE CATD-RELATED"/>
    <property type="match status" value="1"/>
</dbReference>
<dbReference type="EMBL" id="AP022583">
    <property type="protein sequence ID" value="BBY09147.1"/>
    <property type="molecule type" value="Genomic_DNA"/>
</dbReference>
<dbReference type="PANTHER" id="PTHR33452:SF4">
    <property type="entry name" value="BLL4328 PROTEIN"/>
    <property type="match status" value="1"/>
</dbReference>
<dbReference type="RefSeq" id="WP_083088437.1">
    <property type="nucleotide sequence ID" value="NZ_AP022583.1"/>
</dbReference>
<evidence type="ECO:0000313" key="8">
    <source>
        <dbReference type="EMBL" id="BBY09147.1"/>
    </source>
</evidence>
<keyword evidence="5 7" id="KW-1133">Transmembrane helix</keyword>
<proteinExistence type="inferred from homology"/>
<evidence type="ECO:0000256" key="4">
    <source>
        <dbReference type="ARBA" id="ARBA00022692"/>
    </source>
</evidence>
<dbReference type="AlphaFoldDB" id="A0A7I7PKH9"/>
<dbReference type="InterPro" id="IPR032808">
    <property type="entry name" value="DoxX"/>
</dbReference>
<comment type="subcellular location">
    <subcellularLocation>
        <location evidence="1">Cell membrane</location>
        <topology evidence="1">Multi-pass membrane protein</topology>
    </subcellularLocation>
</comment>
<evidence type="ECO:0000256" key="3">
    <source>
        <dbReference type="ARBA" id="ARBA00022475"/>
    </source>
</evidence>
<evidence type="ECO:0000256" key="5">
    <source>
        <dbReference type="ARBA" id="ARBA00022989"/>
    </source>
</evidence>
<dbReference type="OrthoDB" id="9808524at2"/>
<comment type="similarity">
    <text evidence="2">Belongs to the DoxX family.</text>
</comment>
<protein>
    <recommendedName>
        <fullName evidence="10">DoxX family protein</fullName>
    </recommendedName>
</protein>
<dbReference type="Pfam" id="PF07681">
    <property type="entry name" value="DoxX"/>
    <property type="match status" value="1"/>
</dbReference>
<evidence type="ECO:0000256" key="6">
    <source>
        <dbReference type="ARBA" id="ARBA00023136"/>
    </source>
</evidence>
<keyword evidence="6 7" id="KW-0472">Membrane</keyword>
<dbReference type="GO" id="GO:0005886">
    <property type="term" value="C:plasma membrane"/>
    <property type="evidence" value="ECO:0007669"/>
    <property type="project" value="UniProtKB-SubCell"/>
</dbReference>
<keyword evidence="4 7" id="KW-0812">Transmembrane</keyword>
<feature type="transmembrane region" description="Helical" evidence="7">
    <location>
        <begin position="107"/>
        <end position="127"/>
    </location>
</feature>
<dbReference type="KEGG" id="mnv:MNVI_44650"/>
<sequence>MTTRNMEARLGTYSPVALTVFRVVVGLLFLCHGLQKLIGWPVGPTVPVGDWPFYYAGWIETVTGALVALGLFTRVAAFFASGEMAVAYFTQHFPHGFWPIQNQGELAVLYCFAFLLLFFIGGGVYALDSRRRAVGAGWSGRRAGAPWNRRRRALADTGPAATDASWQGTRRGGFWNRLRGPRADTRPADSGAGWQGTRAGGFWNRWRRNRQIRGR</sequence>
<gene>
    <name evidence="8" type="ORF">MNVI_44650</name>
</gene>